<protein>
    <submittedName>
        <fullName evidence="1">Uncharacterized protein</fullName>
    </submittedName>
</protein>
<proteinExistence type="predicted"/>
<gene>
    <name evidence="1" type="ORF">BO95DRAFT_486547</name>
</gene>
<evidence type="ECO:0000313" key="1">
    <source>
        <dbReference type="EMBL" id="RAH40034.1"/>
    </source>
</evidence>
<dbReference type="Proteomes" id="UP000249057">
    <property type="component" value="Unassembled WGS sequence"/>
</dbReference>
<keyword evidence="2" id="KW-1185">Reference proteome</keyword>
<sequence length="513" mass="58486">MTLLDRGSRKTLRENRIVKISVVLKDCVVRACKFDSPVYYSAGRSSIYARMIPILSVGHRCECHANPFSIFLPKSSTRSSPSASKTQKADAHCNAPLLTCQKLYHLTLRVLYRDLRFTYYSPPPSRTSSLHRTLESNPRLYSFVWSLVLDLRPKDPAEYITLDDYVAAASVLGRCEAIHSLQIWSAAFLSPEDRRETFPNGNAAGPTGNRPLPMGTLAVGMASNRDSPGYGFNLRFDCQAQAHDLRLLPGTGRKLPVPGTTPENERDPGLQGDARRRSIDFSISFGEGHAREGYEARNIEFIHVFVWMKRHPQTLRRMVFGDFRSPTLVKEFRAAAYPNLHTVVCPPVHVKERRRGYSTYQPPSEVVDRLLGPSVHTFVFDLATYNQQLGLSSTAFGEPEERWLRELAHIAAAPGRNLALRTIYIDFKPDPDCEHGFDPANYAWDRIVRLQRQLQPLGIQVEYTAPSMRREEYHELCQQHQEWIVDEAHREEMRRILLQNLLQHNAFFGGWPP</sequence>
<reference evidence="1" key="1">
    <citation type="submission" date="2018-02" db="EMBL/GenBank/DDBJ databases">
        <title>The genomes of Aspergillus section Nigri reveals drivers in fungal speciation.</title>
        <authorList>
            <consortium name="DOE Joint Genome Institute"/>
            <person name="Vesth T.C."/>
            <person name="Nybo J."/>
            <person name="Theobald S."/>
            <person name="Brandl J."/>
            <person name="Frisvad J.C."/>
            <person name="Nielsen K.F."/>
            <person name="Lyhne E.K."/>
            <person name="Kogle M.E."/>
            <person name="Kuo A."/>
            <person name="Riley R."/>
            <person name="Clum A."/>
            <person name="Nolan M."/>
            <person name="Lipzen A."/>
            <person name="Salamov A."/>
            <person name="Henrissat B."/>
            <person name="Wiebenga A."/>
            <person name="De vries R.P."/>
            <person name="Grigoriev I.V."/>
            <person name="Mortensen U.H."/>
            <person name="Andersen M.R."/>
            <person name="Baker S.E."/>
        </authorList>
    </citation>
    <scope>NUCLEOTIDE SEQUENCE</scope>
    <source>
        <strain evidence="1">CBS 621.78</strain>
    </source>
</reference>
<name>A0ACD1FSU8_9EURO</name>
<dbReference type="EMBL" id="KZ825422">
    <property type="protein sequence ID" value="RAH40034.1"/>
    <property type="molecule type" value="Genomic_DNA"/>
</dbReference>
<accession>A0ACD1FSU8</accession>
<evidence type="ECO:0000313" key="2">
    <source>
        <dbReference type="Proteomes" id="UP000249057"/>
    </source>
</evidence>
<organism evidence="1 2">
    <name type="scientific">Aspergillus brunneoviolaceus CBS 621.78</name>
    <dbReference type="NCBI Taxonomy" id="1450534"/>
    <lineage>
        <taxon>Eukaryota</taxon>
        <taxon>Fungi</taxon>
        <taxon>Dikarya</taxon>
        <taxon>Ascomycota</taxon>
        <taxon>Pezizomycotina</taxon>
        <taxon>Eurotiomycetes</taxon>
        <taxon>Eurotiomycetidae</taxon>
        <taxon>Eurotiales</taxon>
        <taxon>Aspergillaceae</taxon>
        <taxon>Aspergillus</taxon>
        <taxon>Aspergillus subgen. Circumdati</taxon>
    </lineage>
</organism>